<protein>
    <submittedName>
        <fullName evidence="1">Uncharacterized protein</fullName>
    </submittedName>
</protein>
<reference evidence="2" key="1">
    <citation type="journal article" date="2020" name="Nat. Commun.">
        <title>Genome sequence of the cluster root forming white lupin.</title>
        <authorList>
            <person name="Hufnagel B."/>
            <person name="Marques A."/>
            <person name="Soriano A."/>
            <person name="Marques L."/>
            <person name="Divol F."/>
            <person name="Doumas P."/>
            <person name="Sallet E."/>
            <person name="Mancinotti D."/>
            <person name="Carrere S."/>
            <person name="Marande W."/>
            <person name="Arribat S."/>
            <person name="Keller J."/>
            <person name="Huneau C."/>
            <person name="Blein T."/>
            <person name="Aime D."/>
            <person name="Laguerre M."/>
            <person name="Taylor J."/>
            <person name="Schubert V."/>
            <person name="Nelson M."/>
            <person name="Geu-Flores F."/>
            <person name="Crespi M."/>
            <person name="Gallardo-Guerrero K."/>
            <person name="Delaux P.-M."/>
            <person name="Salse J."/>
            <person name="Berges H."/>
            <person name="Guyot R."/>
            <person name="Gouzy J."/>
            <person name="Peret B."/>
        </authorList>
    </citation>
    <scope>NUCLEOTIDE SEQUENCE [LARGE SCALE GENOMIC DNA]</scope>
    <source>
        <strain evidence="2">cv. Amiga</strain>
    </source>
</reference>
<organism evidence="1 2">
    <name type="scientific">Lupinus albus</name>
    <name type="common">White lupine</name>
    <name type="synonym">Lupinus termis</name>
    <dbReference type="NCBI Taxonomy" id="3870"/>
    <lineage>
        <taxon>Eukaryota</taxon>
        <taxon>Viridiplantae</taxon>
        <taxon>Streptophyta</taxon>
        <taxon>Embryophyta</taxon>
        <taxon>Tracheophyta</taxon>
        <taxon>Spermatophyta</taxon>
        <taxon>Magnoliopsida</taxon>
        <taxon>eudicotyledons</taxon>
        <taxon>Gunneridae</taxon>
        <taxon>Pentapetalae</taxon>
        <taxon>rosids</taxon>
        <taxon>fabids</taxon>
        <taxon>Fabales</taxon>
        <taxon>Fabaceae</taxon>
        <taxon>Papilionoideae</taxon>
        <taxon>50 kb inversion clade</taxon>
        <taxon>genistoids sensu lato</taxon>
        <taxon>core genistoids</taxon>
        <taxon>Genisteae</taxon>
        <taxon>Lupinus</taxon>
    </lineage>
</organism>
<gene>
    <name evidence="1" type="ORF">Lalb_Chr20g0121751</name>
</gene>
<comment type="caution">
    <text evidence="1">The sequence shown here is derived from an EMBL/GenBank/DDBJ whole genome shotgun (WGS) entry which is preliminary data.</text>
</comment>
<name>A0A6A4NVE8_LUPAL</name>
<dbReference type="EMBL" id="WOCE01000020">
    <property type="protein sequence ID" value="KAE9591724.1"/>
    <property type="molecule type" value="Genomic_DNA"/>
</dbReference>
<evidence type="ECO:0000313" key="2">
    <source>
        <dbReference type="Proteomes" id="UP000447434"/>
    </source>
</evidence>
<accession>A0A6A4NVE8</accession>
<proteinExistence type="predicted"/>
<dbReference type="AlphaFoldDB" id="A0A6A4NVE8"/>
<evidence type="ECO:0000313" key="1">
    <source>
        <dbReference type="EMBL" id="KAE9591724.1"/>
    </source>
</evidence>
<dbReference type="Proteomes" id="UP000447434">
    <property type="component" value="Chromosome 20"/>
</dbReference>
<keyword evidence="2" id="KW-1185">Reference proteome</keyword>
<sequence length="87" mass="10082">MHCNGLVMKSLMELDLIMPLCSDVPFMNKYFEIEMFTRMFSDELLHSEWTDTTKSYRISSEILLGQDITFVNGSWLCSPYASLSLDL</sequence>